<evidence type="ECO:0000256" key="1">
    <source>
        <dbReference type="SAM" id="SignalP"/>
    </source>
</evidence>
<feature type="domain" description="Cellulose-binding Sde182 nucleoside hydrolase-like" evidence="2">
    <location>
        <begin position="56"/>
        <end position="328"/>
    </location>
</feature>
<reference evidence="5" key="1">
    <citation type="journal article" date="2019" name="Int. J. Syst. Evol. Microbiol.">
        <title>The Global Catalogue of Microorganisms (GCM) 10K type strain sequencing project: providing services to taxonomists for standard genome sequencing and annotation.</title>
        <authorList>
            <consortium name="The Broad Institute Genomics Platform"/>
            <consortium name="The Broad Institute Genome Sequencing Center for Infectious Disease"/>
            <person name="Wu L."/>
            <person name="Ma J."/>
        </authorList>
    </citation>
    <scope>NUCLEOTIDE SEQUENCE [LARGE SCALE GENOMIC DNA]</scope>
    <source>
        <strain evidence="5">KCTC 52640</strain>
    </source>
</reference>
<keyword evidence="5" id="KW-1185">Reference proteome</keyword>
<dbReference type="Pfam" id="PF21027">
    <property type="entry name" value="Sde0182_C"/>
    <property type="match status" value="1"/>
</dbReference>
<accession>A0ABV7EST4</accession>
<dbReference type="Proteomes" id="UP001595462">
    <property type="component" value="Unassembled WGS sequence"/>
</dbReference>
<dbReference type="EMBL" id="JBHRSS010000006">
    <property type="protein sequence ID" value="MFC3104845.1"/>
    <property type="molecule type" value="Genomic_DNA"/>
</dbReference>
<organism evidence="4 5">
    <name type="scientific">Salinisphaera aquimarina</name>
    <dbReference type="NCBI Taxonomy" id="2094031"/>
    <lineage>
        <taxon>Bacteria</taxon>
        <taxon>Pseudomonadati</taxon>
        <taxon>Pseudomonadota</taxon>
        <taxon>Gammaproteobacteria</taxon>
        <taxon>Salinisphaerales</taxon>
        <taxon>Salinisphaeraceae</taxon>
        <taxon>Salinisphaera</taxon>
    </lineage>
</organism>
<gene>
    <name evidence="4" type="ORF">ACFOSU_13265</name>
</gene>
<feature type="signal peptide" evidence="1">
    <location>
        <begin position="1"/>
        <end position="25"/>
    </location>
</feature>
<protein>
    <submittedName>
        <fullName evidence="4">Nucleoside hydrolase-like domain-containing protein</fullName>
    </submittedName>
</protein>
<dbReference type="InterPro" id="IPR036452">
    <property type="entry name" value="Ribo_hydro-like"/>
</dbReference>
<evidence type="ECO:0000313" key="4">
    <source>
        <dbReference type="EMBL" id="MFC3104845.1"/>
    </source>
</evidence>
<dbReference type="Gene3D" id="2.60.40.10">
    <property type="entry name" value="Immunoglobulins"/>
    <property type="match status" value="1"/>
</dbReference>
<sequence length="490" mass="54815">MFRFKPSSRPILIAIVALLACGGCAREGWATERSPSQHYAEELVNDASSQPASKPRIIVLTDMTSITPGVREPDDSQSMIRLMLYANEFDIEGLIASSGLQHGHVVRPEIIRKIVNAYGEVQPNLLLHDEDYPSADSLRNVIKSGQPNAGEDVPVYESIGERKDTEGSDWIIQMVDKPDDRPVWIVIWGGPADLAQALWKVRKLRSQQDFRTFVNKIRVIAGGDQDSTAAWIKSRFPELFYVTRSEGGRGMYRGGDTSLVSSQWIQDNIRGHGALGDIYPDYRGGDTYSHKIGKVRGIKGGDSCTYMGLISNGLNIPAHLTWTNWGGRLIPEPKNATRYSDAVDHVGTYTSDMSPHWATVYRWRPHFQADYAARFDWAVNSYDKANHAPTKESGTQRIVRRVSAGEKINLRSGTWRDPDGNNLSYHWQVLREETATPTDRAVENSHSDMAQLTLPEVRGSESIHVLLTVTDDGRPALNSYQRFNLIVLPQ</sequence>
<dbReference type="RefSeq" id="WP_380690379.1">
    <property type="nucleotide sequence ID" value="NZ_JBHRSS010000006.1"/>
</dbReference>
<dbReference type="Pfam" id="PF07632">
    <property type="entry name" value="Sde182_NH-like"/>
    <property type="match status" value="1"/>
</dbReference>
<evidence type="ECO:0000259" key="2">
    <source>
        <dbReference type="Pfam" id="PF07632"/>
    </source>
</evidence>
<dbReference type="InterPro" id="IPR013783">
    <property type="entry name" value="Ig-like_fold"/>
</dbReference>
<feature type="domain" description="Cellulose-binding Sde182 C-terminal" evidence="3">
    <location>
        <begin position="408"/>
        <end position="483"/>
    </location>
</feature>
<dbReference type="SUPFAM" id="SSF53590">
    <property type="entry name" value="Nucleoside hydrolase"/>
    <property type="match status" value="1"/>
</dbReference>
<feature type="chain" id="PRO_5047263455" evidence="1">
    <location>
        <begin position="26"/>
        <end position="490"/>
    </location>
</feature>
<evidence type="ECO:0000259" key="3">
    <source>
        <dbReference type="Pfam" id="PF21027"/>
    </source>
</evidence>
<proteinExistence type="predicted"/>
<dbReference type="InterPro" id="IPR048527">
    <property type="entry name" value="Sde182_C"/>
</dbReference>
<dbReference type="PROSITE" id="PS51257">
    <property type="entry name" value="PROKAR_LIPOPROTEIN"/>
    <property type="match status" value="1"/>
</dbReference>
<dbReference type="Gene3D" id="3.90.245.10">
    <property type="entry name" value="Ribonucleoside hydrolase-like"/>
    <property type="match status" value="1"/>
</dbReference>
<dbReference type="InterPro" id="IPR011483">
    <property type="entry name" value="Sde182_NH-like"/>
</dbReference>
<keyword evidence="1" id="KW-0732">Signal</keyword>
<name>A0ABV7EST4_9GAMM</name>
<comment type="caution">
    <text evidence="4">The sequence shown here is derived from an EMBL/GenBank/DDBJ whole genome shotgun (WGS) entry which is preliminary data.</text>
</comment>
<evidence type="ECO:0000313" key="5">
    <source>
        <dbReference type="Proteomes" id="UP001595462"/>
    </source>
</evidence>